<keyword evidence="2" id="KW-1185">Reference proteome</keyword>
<accession>A0A1X7N6M6</accession>
<dbReference type="RefSeq" id="WP_085475189.1">
    <property type="nucleotide sequence ID" value="NZ_FXBM01000001.1"/>
</dbReference>
<sequence>MVRFTHPGTPEGSFPDLLFRMIEECPLTIMVSGPYEPTYMVQQLRAAVPFFANSAALENGFAAHPGSESVWGMLDGELAAAVLLFVSPSDIEMMAGVIQQIATVTAFNRSIVRSGEFDPIIAHDLRGAHAFPAHLALTT</sequence>
<dbReference type="AlphaFoldDB" id="A0A1X7N6M6"/>
<dbReference type="EMBL" id="FXBM01000001">
    <property type="protein sequence ID" value="SMH32226.1"/>
    <property type="molecule type" value="Genomic_DNA"/>
</dbReference>
<organism evidence="1 2">
    <name type="scientific">Rathayibacter oskolensis</name>
    <dbReference type="NCBI Taxonomy" id="1891671"/>
    <lineage>
        <taxon>Bacteria</taxon>
        <taxon>Bacillati</taxon>
        <taxon>Actinomycetota</taxon>
        <taxon>Actinomycetes</taxon>
        <taxon>Micrococcales</taxon>
        <taxon>Microbacteriaceae</taxon>
        <taxon>Rathayibacter</taxon>
    </lineage>
</organism>
<dbReference type="STRING" id="1891671.SAMN06295885_0709"/>
<proteinExistence type="predicted"/>
<gene>
    <name evidence="1" type="ORF">SAMN06295885_0709</name>
</gene>
<dbReference type="Proteomes" id="UP000193711">
    <property type="component" value="Unassembled WGS sequence"/>
</dbReference>
<evidence type="ECO:0000313" key="2">
    <source>
        <dbReference type="Proteomes" id="UP000193711"/>
    </source>
</evidence>
<protein>
    <submittedName>
        <fullName evidence="1">Uncharacterized protein</fullName>
    </submittedName>
</protein>
<reference evidence="2" key="1">
    <citation type="submission" date="2017-04" db="EMBL/GenBank/DDBJ databases">
        <authorList>
            <person name="Varghese N."/>
            <person name="Submissions S."/>
        </authorList>
    </citation>
    <scope>NUCLEOTIDE SEQUENCE [LARGE SCALE GENOMIC DNA]</scope>
    <source>
        <strain evidence="2">VKM Ac-2121</strain>
    </source>
</reference>
<evidence type="ECO:0000313" key="1">
    <source>
        <dbReference type="EMBL" id="SMH32226.1"/>
    </source>
</evidence>
<name>A0A1X7N6M6_9MICO</name>